<evidence type="ECO:0000256" key="2">
    <source>
        <dbReference type="SAM" id="Phobius"/>
    </source>
</evidence>
<feature type="region of interest" description="Disordered" evidence="1">
    <location>
        <begin position="1"/>
        <end position="35"/>
    </location>
</feature>
<accession>A0ABU5XJ37</accession>
<dbReference type="Proteomes" id="UP001299596">
    <property type="component" value="Unassembled WGS sequence"/>
</dbReference>
<evidence type="ECO:0000313" key="4">
    <source>
        <dbReference type="Proteomes" id="UP001299596"/>
    </source>
</evidence>
<feature type="transmembrane region" description="Helical" evidence="2">
    <location>
        <begin position="56"/>
        <end position="75"/>
    </location>
</feature>
<gene>
    <name evidence="3" type="ORF">K6T79_09765</name>
</gene>
<organism evidence="3 4">
    <name type="scientific">[Mycobacterium] crassicus</name>
    <dbReference type="NCBI Taxonomy" id="2872309"/>
    <lineage>
        <taxon>Bacteria</taxon>
        <taxon>Bacillati</taxon>
        <taxon>Actinomycetota</taxon>
        <taxon>Actinomycetes</taxon>
        <taxon>Mycobacteriales</taxon>
        <taxon>Mycobacteriaceae</taxon>
        <taxon>Mycolicibacter</taxon>
    </lineage>
</organism>
<evidence type="ECO:0000313" key="3">
    <source>
        <dbReference type="EMBL" id="MEB3021332.1"/>
    </source>
</evidence>
<dbReference type="EMBL" id="JAYJJR010000005">
    <property type="protein sequence ID" value="MEB3021332.1"/>
    <property type="molecule type" value="Genomic_DNA"/>
</dbReference>
<keyword evidence="4" id="KW-1185">Reference proteome</keyword>
<comment type="caution">
    <text evidence="3">The sequence shown here is derived from an EMBL/GenBank/DDBJ whole genome shotgun (WGS) entry which is preliminary data.</text>
</comment>
<proteinExistence type="predicted"/>
<keyword evidence="2" id="KW-0472">Membrane</keyword>
<keyword evidence="2" id="KW-1133">Transmembrane helix</keyword>
<feature type="region of interest" description="Disordered" evidence="1">
    <location>
        <begin position="79"/>
        <end position="99"/>
    </location>
</feature>
<protein>
    <submittedName>
        <fullName evidence="3">Uncharacterized protein</fullName>
    </submittedName>
</protein>
<name>A0ABU5XJ37_9MYCO</name>
<reference evidence="3 4" key="1">
    <citation type="submission" date="2023-12" db="EMBL/GenBank/DDBJ databases">
        <title>Description of new species of Mycobacterium terrae complex isolated from sewage at the Sao Paulo Zoological Park Foundation in Brazil.</title>
        <authorList>
            <person name="Romagnoli C.L."/>
            <person name="Conceicao E.C."/>
            <person name="Machado E."/>
            <person name="Barreto L.B.P.F."/>
            <person name="Sharma A."/>
            <person name="Silva N.M."/>
            <person name="Marques L.E."/>
            <person name="Juliana M.A."/>
            <person name="Lourenco M.C.S."/>
            <person name="Digiampietri L.A."/>
            <person name="Suffys P.N."/>
            <person name="Viana-Niero C."/>
        </authorList>
    </citation>
    <scope>NUCLEOTIDE SEQUENCE [LARGE SCALE GENOMIC DNA]</scope>
    <source>
        <strain evidence="3 4">MYC098</strain>
    </source>
</reference>
<keyword evidence="2" id="KW-0812">Transmembrane</keyword>
<dbReference type="RefSeq" id="WP_225406288.1">
    <property type="nucleotide sequence ID" value="NZ_JAYJJR010000005.1"/>
</dbReference>
<evidence type="ECO:0000256" key="1">
    <source>
        <dbReference type="SAM" id="MobiDB-lite"/>
    </source>
</evidence>
<sequence length="215" mass="22874">MTVNDDATQEAPAGSTPPTTEIDPAPTVADGPLAYSEHTSSMPVVDYESSRLRPTWIIALVLAAAAAVATATFVLGRTTAPPQDDEMAPTDSWSTDSATVPTAQKPYDGTVYADHVKTAILSNFFVDSFPAACPMPDWVCAIDHISSPRPGVIDVTLRSDWDTVLLDSNWHGPPAGIGCMKWGERISRNVINFTRAAKVTPPSRVAVYVADGSLC</sequence>